<dbReference type="OrthoDB" id="3226582at2759"/>
<name>A0A6A4H2I1_9AGAR</name>
<protein>
    <submittedName>
        <fullName evidence="2">Uncharacterized protein</fullName>
    </submittedName>
</protein>
<sequence>MDITIQSPGIKPELFSTSIHISSYMSSEFPSPGTICPQGVVCFDEISYFELPLSLSEQLVIPVAVELFLYGIFLVLFIFSLYVFRKKFMPGPLYVTATLLFFTMATISLSLDLAWRSSSINTLEVTGLYPVGSPEVNTFPSTKSEDLRSGPYYLFIIADAMMIHRCYRLWNSRKGVIILPVFGLIATIILEVLFFSAASIEFTYMIYGPITLLENLVLTGLMAGRVWWLNHQFKRVSGKTSQNVLQSLLVPVLQSGALNTAFLSTWTITTFVTGSFQFLTPCALTQVVGISSTLIVVSVGIGLNPPTTIPDQENQSGLILESTLESRKSTGSGKFI</sequence>
<feature type="transmembrane region" description="Helical" evidence="1">
    <location>
        <begin position="91"/>
        <end position="111"/>
    </location>
</feature>
<feature type="transmembrane region" description="Helical" evidence="1">
    <location>
        <begin position="206"/>
        <end position="228"/>
    </location>
</feature>
<dbReference type="Proteomes" id="UP000799118">
    <property type="component" value="Unassembled WGS sequence"/>
</dbReference>
<feature type="transmembrane region" description="Helical" evidence="1">
    <location>
        <begin position="278"/>
        <end position="303"/>
    </location>
</feature>
<dbReference type="AlphaFoldDB" id="A0A6A4H2I1"/>
<organism evidence="2 3">
    <name type="scientific">Gymnopus androsaceus JB14</name>
    <dbReference type="NCBI Taxonomy" id="1447944"/>
    <lineage>
        <taxon>Eukaryota</taxon>
        <taxon>Fungi</taxon>
        <taxon>Dikarya</taxon>
        <taxon>Basidiomycota</taxon>
        <taxon>Agaricomycotina</taxon>
        <taxon>Agaricomycetes</taxon>
        <taxon>Agaricomycetidae</taxon>
        <taxon>Agaricales</taxon>
        <taxon>Marasmiineae</taxon>
        <taxon>Omphalotaceae</taxon>
        <taxon>Gymnopus</taxon>
    </lineage>
</organism>
<feature type="transmembrane region" description="Helical" evidence="1">
    <location>
        <begin position="59"/>
        <end position="84"/>
    </location>
</feature>
<keyword evidence="3" id="KW-1185">Reference proteome</keyword>
<feature type="transmembrane region" description="Helical" evidence="1">
    <location>
        <begin position="248"/>
        <end position="272"/>
    </location>
</feature>
<dbReference type="EMBL" id="ML769619">
    <property type="protein sequence ID" value="KAE9391584.1"/>
    <property type="molecule type" value="Genomic_DNA"/>
</dbReference>
<evidence type="ECO:0000313" key="2">
    <source>
        <dbReference type="EMBL" id="KAE9391584.1"/>
    </source>
</evidence>
<accession>A0A6A4H2I1</accession>
<evidence type="ECO:0000313" key="3">
    <source>
        <dbReference type="Proteomes" id="UP000799118"/>
    </source>
</evidence>
<keyword evidence="1" id="KW-1133">Transmembrane helix</keyword>
<keyword evidence="1" id="KW-0472">Membrane</keyword>
<keyword evidence="1" id="KW-0812">Transmembrane</keyword>
<proteinExistence type="predicted"/>
<evidence type="ECO:0000256" key="1">
    <source>
        <dbReference type="SAM" id="Phobius"/>
    </source>
</evidence>
<gene>
    <name evidence="2" type="ORF">BT96DRAFT_1001193</name>
</gene>
<reference evidence="2" key="1">
    <citation type="journal article" date="2019" name="Environ. Microbiol.">
        <title>Fungal ecological strategies reflected in gene transcription - a case study of two litter decomposers.</title>
        <authorList>
            <person name="Barbi F."/>
            <person name="Kohler A."/>
            <person name="Barry K."/>
            <person name="Baskaran P."/>
            <person name="Daum C."/>
            <person name="Fauchery L."/>
            <person name="Ihrmark K."/>
            <person name="Kuo A."/>
            <person name="LaButti K."/>
            <person name="Lipzen A."/>
            <person name="Morin E."/>
            <person name="Grigoriev I.V."/>
            <person name="Henrissat B."/>
            <person name="Lindahl B."/>
            <person name="Martin F."/>
        </authorList>
    </citation>
    <scope>NUCLEOTIDE SEQUENCE</scope>
    <source>
        <strain evidence="2">JB14</strain>
    </source>
</reference>
<feature type="transmembrane region" description="Helical" evidence="1">
    <location>
        <begin position="177"/>
        <end position="200"/>
    </location>
</feature>